<evidence type="ECO:0000256" key="2">
    <source>
        <dbReference type="ARBA" id="ARBA00022475"/>
    </source>
</evidence>
<keyword evidence="2" id="KW-1003">Cell membrane</keyword>
<keyword evidence="6" id="KW-0175">Coiled coil</keyword>
<evidence type="ECO:0000313" key="10">
    <source>
        <dbReference type="Proteomes" id="UP000217141"/>
    </source>
</evidence>
<evidence type="ECO:0000256" key="3">
    <source>
        <dbReference type="ARBA" id="ARBA00022692"/>
    </source>
</evidence>
<comment type="subcellular location">
    <subcellularLocation>
        <location evidence="1">Cell membrane</location>
        <topology evidence="1">Multi-pass membrane protein</topology>
    </subcellularLocation>
</comment>
<geneLocation type="plasmid" evidence="9 10">
    <name>p5</name>
</geneLocation>
<dbReference type="EMBL" id="CP022751">
    <property type="protein sequence ID" value="ASY47195.1"/>
    <property type="molecule type" value="Genomic_DNA"/>
</dbReference>
<evidence type="ECO:0000256" key="4">
    <source>
        <dbReference type="ARBA" id="ARBA00022989"/>
    </source>
</evidence>
<dbReference type="KEGG" id="shyd:CJD35_22290"/>
<keyword evidence="4 7" id="KW-1133">Transmembrane helix</keyword>
<keyword evidence="9" id="KW-0614">Plasmid</keyword>
<organism evidence="9 10">
    <name type="scientific">Sphingobium xenophagum</name>
    <dbReference type="NCBI Taxonomy" id="121428"/>
    <lineage>
        <taxon>Bacteria</taxon>
        <taxon>Pseudomonadati</taxon>
        <taxon>Pseudomonadota</taxon>
        <taxon>Alphaproteobacteria</taxon>
        <taxon>Sphingomonadales</taxon>
        <taxon>Sphingomonadaceae</taxon>
        <taxon>Sphingobium</taxon>
    </lineage>
</organism>
<name>A0A249N133_SPHXE</name>
<evidence type="ECO:0000313" key="9">
    <source>
        <dbReference type="EMBL" id="ASY47195.1"/>
    </source>
</evidence>
<dbReference type="PANTHER" id="PTHR32309:SF13">
    <property type="entry name" value="FERRIC ENTEROBACTIN TRANSPORT PROTEIN FEPE"/>
    <property type="match status" value="1"/>
</dbReference>
<dbReference type="InterPro" id="IPR003856">
    <property type="entry name" value="LPS_length_determ_N"/>
</dbReference>
<dbReference type="InterPro" id="IPR050445">
    <property type="entry name" value="Bact_polysacc_biosynth/exp"/>
</dbReference>
<evidence type="ECO:0000256" key="6">
    <source>
        <dbReference type="SAM" id="Coils"/>
    </source>
</evidence>
<dbReference type="Pfam" id="PF02706">
    <property type="entry name" value="Wzz"/>
    <property type="match status" value="1"/>
</dbReference>
<feature type="domain" description="Polysaccharide chain length determinant N-terminal" evidence="8">
    <location>
        <begin position="20"/>
        <end position="108"/>
    </location>
</feature>
<dbReference type="AlphaFoldDB" id="A0A249N133"/>
<evidence type="ECO:0000256" key="5">
    <source>
        <dbReference type="ARBA" id="ARBA00023136"/>
    </source>
</evidence>
<accession>A0A249N133</accession>
<dbReference type="GO" id="GO:0004713">
    <property type="term" value="F:protein tyrosine kinase activity"/>
    <property type="evidence" value="ECO:0007669"/>
    <property type="project" value="TreeGrafter"/>
</dbReference>
<sequence length="386" mass="42990">MHPSTDMPVEAADAPTNGFVRTLRRRRWFILFVIVPVILATIYYGFIASDVYQSESRFVIKAPSQKQAQTSTIANIIQSTGVSSGQDQAKEVMDYINSRDALTDLSKKIDVRSIFSNPDADIFSRYPGLFLDDSFEDMYKYYKKIVDVSVDHDSNLTVLRVKSITSKDAHDLNAGLLALSENLVNRLNGRSQSKAIAEAENRVQNAQIRLRNARLRLREYRNSSDVMDPTIEATGVLEISNKLVSEQAALRAQLATMQRITPENPTIPALQSRINAIGGQIAAQNSRAVGTGDGLASKLTQYENLQVEQEFSTQMLTMASATLEQARSEALKQQYYLETIVEPNKPDVPAYPKRLQNILVVAAGAFVLYLIGWMLIVGILEHSPED</sequence>
<keyword evidence="3 7" id="KW-0812">Transmembrane</keyword>
<dbReference type="GO" id="GO:0005886">
    <property type="term" value="C:plasma membrane"/>
    <property type="evidence" value="ECO:0007669"/>
    <property type="project" value="UniProtKB-SubCell"/>
</dbReference>
<feature type="transmembrane region" description="Helical" evidence="7">
    <location>
        <begin position="28"/>
        <end position="47"/>
    </location>
</feature>
<evidence type="ECO:0000256" key="7">
    <source>
        <dbReference type="SAM" id="Phobius"/>
    </source>
</evidence>
<feature type="transmembrane region" description="Helical" evidence="7">
    <location>
        <begin position="358"/>
        <end position="380"/>
    </location>
</feature>
<dbReference type="Proteomes" id="UP000217141">
    <property type="component" value="Plasmid p5"/>
</dbReference>
<proteinExistence type="predicted"/>
<keyword evidence="5 7" id="KW-0472">Membrane</keyword>
<evidence type="ECO:0000259" key="8">
    <source>
        <dbReference type="Pfam" id="PF02706"/>
    </source>
</evidence>
<reference evidence="9 10" key="1">
    <citation type="submission" date="2017-08" db="EMBL/GenBank/DDBJ databases">
        <title>Whole Genome Sequence of Sphingobium hydrophobicum C1: Insights into Adaption to the Electronic-waste Contaminated Sediment.</title>
        <authorList>
            <person name="Song D."/>
            <person name="Chen X."/>
            <person name="Xu M."/>
        </authorList>
    </citation>
    <scope>NUCLEOTIDE SEQUENCE [LARGE SCALE GENOMIC DNA]</scope>
    <source>
        <strain evidence="9 10">C1</strain>
        <plasmid evidence="9 10">p5</plasmid>
    </source>
</reference>
<feature type="coiled-coil region" evidence="6">
    <location>
        <begin position="196"/>
        <end position="223"/>
    </location>
</feature>
<evidence type="ECO:0000256" key="1">
    <source>
        <dbReference type="ARBA" id="ARBA00004651"/>
    </source>
</evidence>
<gene>
    <name evidence="9" type="ORF">CJD35_22290</name>
</gene>
<dbReference type="PANTHER" id="PTHR32309">
    <property type="entry name" value="TYROSINE-PROTEIN KINASE"/>
    <property type="match status" value="1"/>
</dbReference>
<protein>
    <submittedName>
        <fullName evidence="9">Capsule biosynthesis protein</fullName>
    </submittedName>
</protein>